<dbReference type="RefSeq" id="WP_077064565.1">
    <property type="nucleotide sequence ID" value="NZ_CABMNQ010000054.1"/>
</dbReference>
<name>A0A330G6M8_ENTCL</name>
<dbReference type="Proteomes" id="UP000251576">
    <property type="component" value="Unassembled WGS sequence"/>
</dbReference>
<proteinExistence type="predicted"/>
<dbReference type="GeneID" id="63142992"/>
<reference evidence="1 2" key="1">
    <citation type="submission" date="2018-06" db="EMBL/GenBank/DDBJ databases">
        <title>ACT-28, a chromosomally-encoded AmpC with carbapenemase activity from Enterobacter kobei.</title>
        <authorList>
            <person name="Jousset A.B."/>
            <person name="Oueslati S."/>
            <person name="Bernabeu S."/>
            <person name="Takissian J."/>
            <person name="Creton E."/>
            <person name="Vogel A."/>
            <person name="Cotellon G."/>
            <person name="Bonnin R.A."/>
            <person name="Dortet L."/>
            <person name="Naas T."/>
        </authorList>
    </citation>
    <scope>NUCLEOTIDE SEQUENCE [LARGE SCALE GENOMIC DNA]</scope>
    <source>
        <strain evidence="1 2">99B3</strain>
    </source>
</reference>
<accession>A0A330G6M8</accession>
<gene>
    <name evidence="1" type="ORF">DP202_22620</name>
</gene>
<dbReference type="AlphaFoldDB" id="A0A330G6M8"/>
<protein>
    <submittedName>
        <fullName evidence="1">Uncharacterized protein</fullName>
    </submittedName>
</protein>
<dbReference type="EMBL" id="QMDH01000054">
    <property type="protein sequence ID" value="RAZ62849.1"/>
    <property type="molecule type" value="Genomic_DNA"/>
</dbReference>
<sequence>MVKARLFGNVFIDNGVGIKASGDVDIESHGSIFQGNGKAMELDSGVPEEVLAFFKQGVNIQKLRLLIEETQKKEDPKPETLARKLKKSGLSAWIANGANTVTVATAIIECIKFISR</sequence>
<evidence type="ECO:0000313" key="1">
    <source>
        <dbReference type="EMBL" id="RAZ62849.1"/>
    </source>
</evidence>
<evidence type="ECO:0000313" key="2">
    <source>
        <dbReference type="Proteomes" id="UP000251576"/>
    </source>
</evidence>
<comment type="caution">
    <text evidence="1">The sequence shown here is derived from an EMBL/GenBank/DDBJ whole genome shotgun (WGS) entry which is preliminary data.</text>
</comment>
<organism evidence="1 2">
    <name type="scientific">Enterobacter cloacae</name>
    <dbReference type="NCBI Taxonomy" id="550"/>
    <lineage>
        <taxon>Bacteria</taxon>
        <taxon>Pseudomonadati</taxon>
        <taxon>Pseudomonadota</taxon>
        <taxon>Gammaproteobacteria</taxon>
        <taxon>Enterobacterales</taxon>
        <taxon>Enterobacteriaceae</taxon>
        <taxon>Enterobacter</taxon>
        <taxon>Enterobacter cloacae complex</taxon>
    </lineage>
</organism>